<comment type="similarity">
    <text evidence="1">Belongs to the carbohydrate kinase PfkB family.</text>
</comment>
<dbReference type="GO" id="GO:0005524">
    <property type="term" value="F:ATP binding"/>
    <property type="evidence" value="ECO:0007669"/>
    <property type="project" value="UniProtKB-KW"/>
</dbReference>
<keyword evidence="4 7" id="KW-0418">Kinase</keyword>
<dbReference type="Gene3D" id="3.40.1190.20">
    <property type="match status" value="1"/>
</dbReference>
<sequence length="334" mass="35953">MEGDPTSSLPDPAAPEVLVIGRCSVDVYPLEVGVKLEDVETFGKFLGGSATNVAVAAARYGHQVTALTGVGNDPFGRFVISELERFGVDASQVVVNDRFNTPVTFCEIFPPDNFPLYFYRQPTTPDLEIGPGDLPVDLDRYRIIWLTGTGLAHEPSRSAHHAVVAAATGSTIVLDLDYRERFWADENVPRRAMGDVLPHVDVAIGNLEECRIATGETDPERAADALLDMGVRAAIVKQGPVGTLVKSRTERAFMPALPVEVVNGLGAGDAFGGAVCHGLLEGWPLHRIVEFASAAGAIATMHIECASIMPTSREVEEMLARYPEVTSALEVWSR</sequence>
<evidence type="ECO:0000313" key="7">
    <source>
        <dbReference type="EMBL" id="AQP50826.1"/>
    </source>
</evidence>
<dbReference type="InterPro" id="IPR023314">
    <property type="entry name" value="Myo_inos_IolC-like_sf"/>
</dbReference>
<dbReference type="Proteomes" id="UP000188235">
    <property type="component" value="Chromosome"/>
</dbReference>
<gene>
    <name evidence="7" type="ORF">BW733_08285</name>
</gene>
<dbReference type="PANTHER" id="PTHR43085:SF49">
    <property type="entry name" value="5-DEHYDRO-2-DEOXYGLUCONOKINASE"/>
    <property type="match status" value="1"/>
</dbReference>
<dbReference type="Gene3D" id="2.20.150.10">
    <property type="entry name" value="putative 5-dehydro-2- deoxygluconokinase"/>
    <property type="match status" value="1"/>
</dbReference>
<dbReference type="NCBIfam" id="TIGR04382">
    <property type="entry name" value="myo_inos_iolC_N"/>
    <property type="match status" value="1"/>
</dbReference>
<dbReference type="RefSeq" id="WP_077349544.1">
    <property type="nucleotide sequence ID" value="NZ_CP019607.1"/>
</dbReference>
<protein>
    <submittedName>
        <fullName evidence="7">5-dehydro-2-deoxygluconokinase</fullName>
    </submittedName>
</protein>
<proteinExistence type="inferred from homology"/>
<dbReference type="InterPro" id="IPR029056">
    <property type="entry name" value="Ribokinase-like"/>
</dbReference>
<organism evidence="7 8">
    <name type="scientific">Tessaracoccus flavescens</name>
    <dbReference type="NCBI Taxonomy" id="399497"/>
    <lineage>
        <taxon>Bacteria</taxon>
        <taxon>Bacillati</taxon>
        <taxon>Actinomycetota</taxon>
        <taxon>Actinomycetes</taxon>
        <taxon>Propionibacteriales</taxon>
        <taxon>Propionibacteriaceae</taxon>
        <taxon>Tessaracoccus</taxon>
    </lineage>
</organism>
<dbReference type="EMBL" id="CP019607">
    <property type="protein sequence ID" value="AQP50826.1"/>
    <property type="molecule type" value="Genomic_DNA"/>
</dbReference>
<dbReference type="STRING" id="399497.BW733_08285"/>
<name>A0A1Q2CXH4_9ACTN</name>
<dbReference type="AlphaFoldDB" id="A0A1Q2CXH4"/>
<accession>A0A1Q2CXH4</accession>
<evidence type="ECO:0000256" key="1">
    <source>
        <dbReference type="ARBA" id="ARBA00010688"/>
    </source>
</evidence>
<keyword evidence="2" id="KW-0808">Transferase</keyword>
<dbReference type="InterPro" id="IPR011611">
    <property type="entry name" value="PfkB_dom"/>
</dbReference>
<dbReference type="InterPro" id="IPR050306">
    <property type="entry name" value="PfkB_Carbo_kinase"/>
</dbReference>
<keyword evidence="5" id="KW-0067">ATP-binding</keyword>
<keyword evidence="8" id="KW-1185">Reference proteome</keyword>
<dbReference type="GO" id="GO:0016301">
    <property type="term" value="F:kinase activity"/>
    <property type="evidence" value="ECO:0007669"/>
    <property type="project" value="UniProtKB-KW"/>
</dbReference>
<dbReference type="KEGG" id="tfa:BW733_08285"/>
<reference evidence="7 8" key="1">
    <citation type="journal article" date="2008" name="Int. J. Syst. Evol. Microbiol.">
        <title>Tessaracoccus flavescens sp. nov., isolated from marine sediment.</title>
        <authorList>
            <person name="Lee D.W."/>
            <person name="Lee S.D."/>
        </authorList>
    </citation>
    <scope>NUCLEOTIDE SEQUENCE [LARGE SCALE GENOMIC DNA]</scope>
    <source>
        <strain evidence="7 8">SST-39T</strain>
    </source>
</reference>
<dbReference type="SUPFAM" id="SSF53613">
    <property type="entry name" value="Ribokinase-like"/>
    <property type="match status" value="1"/>
</dbReference>
<keyword evidence="3" id="KW-0547">Nucleotide-binding</keyword>
<dbReference type="CDD" id="cd01166">
    <property type="entry name" value="KdgK"/>
    <property type="match status" value="1"/>
</dbReference>
<feature type="domain" description="Carbohydrate kinase PfkB" evidence="6">
    <location>
        <begin position="16"/>
        <end position="311"/>
    </location>
</feature>
<evidence type="ECO:0000259" key="6">
    <source>
        <dbReference type="Pfam" id="PF00294"/>
    </source>
</evidence>
<evidence type="ECO:0000256" key="4">
    <source>
        <dbReference type="ARBA" id="ARBA00022777"/>
    </source>
</evidence>
<evidence type="ECO:0000256" key="5">
    <source>
        <dbReference type="ARBA" id="ARBA00022840"/>
    </source>
</evidence>
<evidence type="ECO:0000256" key="2">
    <source>
        <dbReference type="ARBA" id="ARBA00022679"/>
    </source>
</evidence>
<dbReference type="Pfam" id="PF00294">
    <property type="entry name" value="PfkB"/>
    <property type="match status" value="1"/>
</dbReference>
<dbReference type="OrthoDB" id="9792663at2"/>
<evidence type="ECO:0000256" key="3">
    <source>
        <dbReference type="ARBA" id="ARBA00022741"/>
    </source>
</evidence>
<evidence type="ECO:0000313" key="8">
    <source>
        <dbReference type="Proteomes" id="UP000188235"/>
    </source>
</evidence>
<dbReference type="InterPro" id="IPR030830">
    <property type="entry name" value="Myo_inos_IolC"/>
</dbReference>
<dbReference type="PANTHER" id="PTHR43085">
    <property type="entry name" value="HEXOKINASE FAMILY MEMBER"/>
    <property type="match status" value="1"/>
</dbReference>